<dbReference type="PANTHER" id="PTHR37305:SF1">
    <property type="entry name" value="MEMBRANE PROTEIN"/>
    <property type="match status" value="1"/>
</dbReference>
<evidence type="ECO:0000256" key="1">
    <source>
        <dbReference type="SAM" id="Phobius"/>
    </source>
</evidence>
<proteinExistence type="predicted"/>
<evidence type="ECO:0000313" key="2">
    <source>
        <dbReference type="EMBL" id="OBR89865.1"/>
    </source>
</evidence>
<dbReference type="PATRIC" id="fig|1353534.3.peg.3912"/>
<organism evidence="2 3">
    <name type="scientific">Clostridium ragsdalei P11</name>
    <dbReference type="NCBI Taxonomy" id="1353534"/>
    <lineage>
        <taxon>Bacteria</taxon>
        <taxon>Bacillati</taxon>
        <taxon>Bacillota</taxon>
        <taxon>Clostridia</taxon>
        <taxon>Eubacteriales</taxon>
        <taxon>Clostridiaceae</taxon>
        <taxon>Clostridium</taxon>
    </lineage>
</organism>
<feature type="transmembrane region" description="Helical" evidence="1">
    <location>
        <begin position="58"/>
        <end position="82"/>
    </location>
</feature>
<keyword evidence="1" id="KW-1133">Transmembrane helix</keyword>
<dbReference type="RefSeq" id="WP_065079856.1">
    <property type="nucleotide sequence ID" value="NZ_LROS01000077.1"/>
</dbReference>
<keyword evidence="3" id="KW-1185">Reference proteome</keyword>
<dbReference type="EMBL" id="LROS01000077">
    <property type="protein sequence ID" value="OBR89865.1"/>
    <property type="molecule type" value="Genomic_DNA"/>
</dbReference>
<dbReference type="Pfam" id="PF12730">
    <property type="entry name" value="ABC2_membrane_4"/>
    <property type="match status" value="1"/>
</dbReference>
<feature type="transmembrane region" description="Helical" evidence="1">
    <location>
        <begin position="21"/>
        <end position="46"/>
    </location>
</feature>
<feature type="transmembrane region" description="Helical" evidence="1">
    <location>
        <begin position="103"/>
        <end position="127"/>
    </location>
</feature>
<name>A0A1A6AIG5_9CLOT</name>
<gene>
    <name evidence="2" type="ORF">CLRAG_38420</name>
</gene>
<protein>
    <submittedName>
        <fullName evidence="2">ABC-2 family transporter protein</fullName>
    </submittedName>
</protein>
<feature type="transmembrane region" description="Helical" evidence="1">
    <location>
        <begin position="147"/>
        <end position="170"/>
    </location>
</feature>
<evidence type="ECO:0000313" key="3">
    <source>
        <dbReference type="Proteomes" id="UP000093954"/>
    </source>
</evidence>
<feature type="transmembrane region" description="Helical" evidence="1">
    <location>
        <begin position="177"/>
        <end position="198"/>
    </location>
</feature>
<comment type="caution">
    <text evidence="2">The sequence shown here is derived from an EMBL/GenBank/DDBJ whole genome shotgun (WGS) entry which is preliminary data.</text>
</comment>
<feature type="transmembrane region" description="Helical" evidence="1">
    <location>
        <begin position="218"/>
        <end position="245"/>
    </location>
</feature>
<accession>A0A1A6AIG5</accession>
<sequence>MMEFKAALINEIERLYKKKKILVSAVMSFIVIVLGQIVIIAMRNGFGLMGVSNMEFPILVLSIIANIILPLFTVLITIDSFSGEFSHNTIKLSLTRPITRLKLFTAKLTAIIVFILSNLIFVMIFSMTAGFIFNSNTISLLSFSRIILSYLITLFPMITFSLIIVFLVNIFKNGISVFFLSILIFIIFKFLSIIFYKYSGLFFTSMFDWYKLWIMNKLSLYKIFCEFMMMLSYDILFFTGSYYLFDKKDF</sequence>
<dbReference type="AlphaFoldDB" id="A0A1A6AIG5"/>
<keyword evidence="1" id="KW-0472">Membrane</keyword>
<dbReference type="Proteomes" id="UP000093954">
    <property type="component" value="Unassembled WGS sequence"/>
</dbReference>
<keyword evidence="1" id="KW-0812">Transmembrane</keyword>
<dbReference type="PANTHER" id="PTHR37305">
    <property type="entry name" value="INTEGRAL MEMBRANE PROTEIN-RELATED"/>
    <property type="match status" value="1"/>
</dbReference>
<reference evidence="2 3" key="1">
    <citation type="journal article" date="2012" name="Front. Microbiol.">
        <title>Draft Genome Sequence of the Virulent Strain 01-B526 of the Fish Pathogen Aeromonas salmonicida.</title>
        <authorList>
            <person name="Charette S.J."/>
            <person name="Brochu F."/>
            <person name="Boyle B."/>
            <person name="Filion G."/>
            <person name="Tanaka K.H."/>
            <person name="Derome N."/>
        </authorList>
    </citation>
    <scope>NUCLEOTIDE SEQUENCE [LARGE SCALE GENOMIC DNA]</scope>
    <source>
        <strain evidence="2 3">P11</strain>
    </source>
</reference>